<dbReference type="EMBL" id="LAZR01037422">
    <property type="protein sequence ID" value="KKL22248.1"/>
    <property type="molecule type" value="Genomic_DNA"/>
</dbReference>
<sequence>MLNALRLEEMSIIKVILFPINKNEDAEERDINNSLKSLYQTICCNTIEIMSLPDDYVLIFDECGRINNSQTNECIKKYIKNPNFTELQGKVLLCKKNNNTGEFSNIDADDLNKLPSIISQHLSNWSNKSSVSNMFDFNI</sequence>
<protein>
    <recommendedName>
        <fullName evidence="1">DUF3846 domain-containing protein</fullName>
    </recommendedName>
</protein>
<name>A0A0F9EE50_9ZZZZ</name>
<comment type="caution">
    <text evidence="2">The sequence shown here is derived from an EMBL/GenBank/DDBJ whole genome shotgun (WGS) entry which is preliminary data.</text>
</comment>
<proteinExistence type="predicted"/>
<organism evidence="2">
    <name type="scientific">marine sediment metagenome</name>
    <dbReference type="NCBI Taxonomy" id="412755"/>
    <lineage>
        <taxon>unclassified sequences</taxon>
        <taxon>metagenomes</taxon>
        <taxon>ecological metagenomes</taxon>
    </lineage>
</organism>
<feature type="domain" description="DUF3846" evidence="1">
    <location>
        <begin position="19"/>
        <end position="113"/>
    </location>
</feature>
<dbReference type="AlphaFoldDB" id="A0A0F9EE50"/>
<accession>A0A0F9EE50</accession>
<gene>
    <name evidence="2" type="ORF">LCGC14_2437320</name>
</gene>
<evidence type="ECO:0000313" key="2">
    <source>
        <dbReference type="EMBL" id="KKL22248.1"/>
    </source>
</evidence>
<evidence type="ECO:0000259" key="1">
    <source>
        <dbReference type="Pfam" id="PF12957"/>
    </source>
</evidence>
<dbReference type="InterPro" id="IPR024559">
    <property type="entry name" value="DUF3846"/>
</dbReference>
<dbReference type="Pfam" id="PF12957">
    <property type="entry name" value="DUF3846"/>
    <property type="match status" value="1"/>
</dbReference>
<reference evidence="2" key="1">
    <citation type="journal article" date="2015" name="Nature">
        <title>Complex archaea that bridge the gap between prokaryotes and eukaryotes.</title>
        <authorList>
            <person name="Spang A."/>
            <person name="Saw J.H."/>
            <person name="Jorgensen S.L."/>
            <person name="Zaremba-Niedzwiedzka K."/>
            <person name="Martijn J."/>
            <person name="Lind A.E."/>
            <person name="van Eijk R."/>
            <person name="Schleper C."/>
            <person name="Guy L."/>
            <person name="Ettema T.J."/>
        </authorList>
    </citation>
    <scope>NUCLEOTIDE SEQUENCE</scope>
</reference>